<proteinExistence type="predicted"/>
<gene>
    <name evidence="1" type="ORF">PFISCL1PPCAC_8493</name>
</gene>
<sequence length="89" mass="9879">SPLVYFCPPGYNCDLFVAIDTTSMASLEIKLPGPVNDSTGYWYVIVGVNGEEITVARRTNPIMLTRAYHEDICEICISKIPAALKNLER</sequence>
<reference evidence="1" key="1">
    <citation type="submission" date="2023-10" db="EMBL/GenBank/DDBJ databases">
        <title>Genome assembly of Pristionchus species.</title>
        <authorList>
            <person name="Yoshida K."/>
            <person name="Sommer R.J."/>
        </authorList>
    </citation>
    <scope>NUCLEOTIDE SEQUENCE</scope>
    <source>
        <strain evidence="1">RS5133</strain>
    </source>
</reference>
<feature type="non-terminal residue" evidence="1">
    <location>
        <position position="89"/>
    </location>
</feature>
<dbReference type="Proteomes" id="UP001432322">
    <property type="component" value="Unassembled WGS sequence"/>
</dbReference>
<accession>A0AAV5VER9</accession>
<dbReference type="AlphaFoldDB" id="A0AAV5VER9"/>
<organism evidence="1 2">
    <name type="scientific">Pristionchus fissidentatus</name>
    <dbReference type="NCBI Taxonomy" id="1538716"/>
    <lineage>
        <taxon>Eukaryota</taxon>
        <taxon>Metazoa</taxon>
        <taxon>Ecdysozoa</taxon>
        <taxon>Nematoda</taxon>
        <taxon>Chromadorea</taxon>
        <taxon>Rhabditida</taxon>
        <taxon>Rhabditina</taxon>
        <taxon>Diplogasteromorpha</taxon>
        <taxon>Diplogasteroidea</taxon>
        <taxon>Neodiplogasteridae</taxon>
        <taxon>Pristionchus</taxon>
    </lineage>
</organism>
<keyword evidence="2" id="KW-1185">Reference proteome</keyword>
<name>A0AAV5VER9_9BILA</name>
<feature type="non-terminal residue" evidence="1">
    <location>
        <position position="1"/>
    </location>
</feature>
<comment type="caution">
    <text evidence="1">The sequence shown here is derived from an EMBL/GenBank/DDBJ whole genome shotgun (WGS) entry which is preliminary data.</text>
</comment>
<dbReference type="EMBL" id="BTSY01000003">
    <property type="protein sequence ID" value="GMT17196.1"/>
    <property type="molecule type" value="Genomic_DNA"/>
</dbReference>
<protein>
    <submittedName>
        <fullName evidence="1">Uncharacterized protein</fullName>
    </submittedName>
</protein>
<evidence type="ECO:0000313" key="1">
    <source>
        <dbReference type="EMBL" id="GMT17196.1"/>
    </source>
</evidence>
<evidence type="ECO:0000313" key="2">
    <source>
        <dbReference type="Proteomes" id="UP001432322"/>
    </source>
</evidence>